<comment type="caution">
    <text evidence="4">The sequence shown here is derived from an EMBL/GenBank/DDBJ whole genome shotgun (WGS) entry which is preliminary data.</text>
</comment>
<feature type="domain" description="CheC-like protein" evidence="3">
    <location>
        <begin position="11"/>
        <end position="47"/>
    </location>
</feature>
<evidence type="ECO:0000256" key="2">
    <source>
        <dbReference type="ARBA" id="ARBA00022801"/>
    </source>
</evidence>
<dbReference type="EMBL" id="SLUN01000015">
    <property type="protein sequence ID" value="TCL66567.1"/>
    <property type="molecule type" value="Genomic_DNA"/>
</dbReference>
<name>A0A4V2QE34_HYDET</name>
<protein>
    <submittedName>
        <fullName evidence="4">Chemotaxis protein CheC</fullName>
    </submittedName>
</protein>
<dbReference type="InterPro" id="IPR050992">
    <property type="entry name" value="CheZ_family_phosphatases"/>
</dbReference>
<dbReference type="OrthoDB" id="9812187at2"/>
<dbReference type="InterPro" id="IPR007597">
    <property type="entry name" value="CheC"/>
</dbReference>
<dbReference type="SUPFAM" id="SSF103039">
    <property type="entry name" value="CheC-like"/>
    <property type="match status" value="1"/>
</dbReference>
<organism evidence="4 5">
    <name type="scientific">Hydrogenispora ethanolica</name>
    <dbReference type="NCBI Taxonomy" id="1082276"/>
    <lineage>
        <taxon>Bacteria</taxon>
        <taxon>Bacillati</taxon>
        <taxon>Bacillota</taxon>
        <taxon>Hydrogenispora</taxon>
    </lineage>
</organism>
<dbReference type="PANTHER" id="PTHR43693">
    <property type="entry name" value="PROTEIN PHOSPHATASE CHEZ"/>
    <property type="match status" value="1"/>
</dbReference>
<dbReference type="CDD" id="cd17909">
    <property type="entry name" value="CheC_ClassI"/>
    <property type="match status" value="1"/>
</dbReference>
<dbReference type="GO" id="GO:0016787">
    <property type="term" value="F:hydrolase activity"/>
    <property type="evidence" value="ECO:0007669"/>
    <property type="project" value="UniProtKB-KW"/>
</dbReference>
<dbReference type="Gene3D" id="3.40.1550.10">
    <property type="entry name" value="CheC-like"/>
    <property type="match status" value="1"/>
</dbReference>
<evidence type="ECO:0000313" key="4">
    <source>
        <dbReference type="EMBL" id="TCL66567.1"/>
    </source>
</evidence>
<dbReference type="RefSeq" id="WP_132014803.1">
    <property type="nucleotide sequence ID" value="NZ_SLUN01000015.1"/>
</dbReference>
<dbReference type="GO" id="GO:0006935">
    <property type="term" value="P:chemotaxis"/>
    <property type="evidence" value="ECO:0007669"/>
    <property type="project" value="UniProtKB-KW"/>
</dbReference>
<sequence length="208" mass="22221">MIRLEDLSHLQLDALKEVGNIGAGHAATALSQILLEKVDMTVPHVSIMPLSQVDQVMGGPEQVVSGIFMRVFGNAPGKIVFLFAEDEAVSLADSVIRSNLGAQTDCDFRESALKEIANIMTGAYLYALTRLTGFNLLPSVPALANDMAGAIINTALLDLGAVGDYALLIQTQFSLISRKINGHFFLVPDPDSLELILNALGVGTGWKK</sequence>
<reference evidence="4 5" key="1">
    <citation type="submission" date="2019-03" db="EMBL/GenBank/DDBJ databases">
        <title>Genomic Encyclopedia of Type Strains, Phase IV (KMG-IV): sequencing the most valuable type-strain genomes for metagenomic binning, comparative biology and taxonomic classification.</title>
        <authorList>
            <person name="Goeker M."/>
        </authorList>
    </citation>
    <scope>NUCLEOTIDE SEQUENCE [LARGE SCALE GENOMIC DNA]</scope>
    <source>
        <strain evidence="4 5">LX-B</strain>
    </source>
</reference>
<evidence type="ECO:0000256" key="1">
    <source>
        <dbReference type="ARBA" id="ARBA00022500"/>
    </source>
</evidence>
<accession>A0A4V2QE34</accession>
<keyword evidence="1" id="KW-0145">Chemotaxis</keyword>
<dbReference type="PANTHER" id="PTHR43693:SF1">
    <property type="entry name" value="PROTEIN PHOSPHATASE CHEZ"/>
    <property type="match status" value="1"/>
</dbReference>
<dbReference type="Proteomes" id="UP000295008">
    <property type="component" value="Unassembled WGS sequence"/>
</dbReference>
<evidence type="ECO:0000313" key="5">
    <source>
        <dbReference type="Proteomes" id="UP000295008"/>
    </source>
</evidence>
<keyword evidence="5" id="KW-1185">Reference proteome</keyword>
<gene>
    <name evidence="4" type="ORF">EDC14_1015110</name>
</gene>
<dbReference type="InterPro" id="IPR028976">
    <property type="entry name" value="CheC-like_sf"/>
</dbReference>
<evidence type="ECO:0000259" key="3">
    <source>
        <dbReference type="Pfam" id="PF04509"/>
    </source>
</evidence>
<keyword evidence="2" id="KW-0378">Hydrolase</keyword>
<feature type="domain" description="CheC-like protein" evidence="3">
    <location>
        <begin position="110"/>
        <end position="143"/>
    </location>
</feature>
<dbReference type="Pfam" id="PF04509">
    <property type="entry name" value="CheC"/>
    <property type="match status" value="2"/>
</dbReference>
<dbReference type="AlphaFoldDB" id="A0A4V2QE34"/>
<proteinExistence type="predicted"/>